<dbReference type="PANTHER" id="PTHR10937">
    <property type="entry name" value="GLUCOSAMINE--FRUCTOSE-6-PHOSPHATE AMINOTRANSFERASE, ISOMERIZING"/>
    <property type="match status" value="1"/>
</dbReference>
<dbReference type="CDD" id="cd05008">
    <property type="entry name" value="SIS_GlmS_GlmD_1"/>
    <property type="match status" value="1"/>
</dbReference>
<dbReference type="SUPFAM" id="SSF53697">
    <property type="entry name" value="SIS domain"/>
    <property type="match status" value="1"/>
</dbReference>
<dbReference type="Pfam" id="PF01380">
    <property type="entry name" value="SIS"/>
    <property type="match status" value="2"/>
</dbReference>
<evidence type="ECO:0000256" key="3">
    <source>
        <dbReference type="ARBA" id="ARBA00016090"/>
    </source>
</evidence>
<evidence type="ECO:0000256" key="5">
    <source>
        <dbReference type="ARBA" id="ARBA00022962"/>
    </source>
</evidence>
<evidence type="ECO:0000256" key="1">
    <source>
        <dbReference type="ARBA" id="ARBA00001031"/>
    </source>
</evidence>
<accession>A0A7D5Z808</accession>
<dbReference type="CDD" id="cd05009">
    <property type="entry name" value="SIS_GlmS_GlmD_2"/>
    <property type="match status" value="1"/>
</dbReference>
<comment type="catalytic activity">
    <reaction evidence="1">
        <text>D-fructose 6-phosphate + L-glutamine = D-glucosamine 6-phosphate + L-glutamate</text>
        <dbReference type="Rhea" id="RHEA:13237"/>
        <dbReference type="ChEBI" id="CHEBI:29985"/>
        <dbReference type="ChEBI" id="CHEBI:58359"/>
        <dbReference type="ChEBI" id="CHEBI:58725"/>
        <dbReference type="ChEBI" id="CHEBI:61527"/>
        <dbReference type="EC" id="2.6.1.16"/>
    </reaction>
</comment>
<evidence type="ECO:0000313" key="7">
    <source>
        <dbReference type="EMBL" id="QLI82363.1"/>
    </source>
</evidence>
<evidence type="ECO:0000259" key="6">
    <source>
        <dbReference type="PROSITE" id="PS51464"/>
    </source>
</evidence>
<dbReference type="NCBIfam" id="NF001484">
    <property type="entry name" value="PRK00331.1"/>
    <property type="match status" value="1"/>
</dbReference>
<dbReference type="InterPro" id="IPR029055">
    <property type="entry name" value="Ntn_hydrolases_N"/>
</dbReference>
<dbReference type="InterPro" id="IPR035490">
    <property type="entry name" value="GlmS/FrlB_SIS"/>
</dbReference>
<evidence type="ECO:0000256" key="2">
    <source>
        <dbReference type="ARBA" id="ARBA00012916"/>
    </source>
</evidence>
<dbReference type="SUPFAM" id="SSF56235">
    <property type="entry name" value="N-terminal nucleophile aminohydrolases (Ntn hydrolases)"/>
    <property type="match status" value="1"/>
</dbReference>
<dbReference type="PANTHER" id="PTHR10937:SF0">
    <property type="entry name" value="GLUTAMINE--FRUCTOSE-6-PHOSPHATE TRANSAMINASE (ISOMERIZING)"/>
    <property type="match status" value="1"/>
</dbReference>
<dbReference type="RefSeq" id="WP_180306443.1">
    <property type="nucleotide sequence ID" value="NZ_CP058952.1"/>
</dbReference>
<dbReference type="PROSITE" id="PS51464">
    <property type="entry name" value="SIS"/>
    <property type="match status" value="2"/>
</dbReference>
<dbReference type="GO" id="GO:0004360">
    <property type="term" value="F:glutamine-fructose-6-phosphate transaminase (isomerizing) activity"/>
    <property type="evidence" value="ECO:0007669"/>
    <property type="project" value="UniProtKB-EC"/>
</dbReference>
<dbReference type="GO" id="GO:0097367">
    <property type="term" value="F:carbohydrate derivative binding"/>
    <property type="evidence" value="ECO:0007669"/>
    <property type="project" value="InterPro"/>
</dbReference>
<dbReference type="KEGG" id="cfon:HZU75_12975"/>
<dbReference type="InterPro" id="IPR001347">
    <property type="entry name" value="SIS_dom"/>
</dbReference>
<feature type="domain" description="SIS" evidence="6">
    <location>
        <begin position="255"/>
        <end position="402"/>
    </location>
</feature>
<dbReference type="AlphaFoldDB" id="A0A7D5Z808"/>
<feature type="domain" description="SIS" evidence="6">
    <location>
        <begin position="431"/>
        <end position="570"/>
    </location>
</feature>
<dbReference type="Gene3D" id="3.60.20.10">
    <property type="entry name" value="Glutamine Phosphoribosylpyrophosphate, subunit 1, domain 1"/>
    <property type="match status" value="1"/>
</dbReference>
<dbReference type="GO" id="GO:0006487">
    <property type="term" value="P:protein N-linked glycosylation"/>
    <property type="evidence" value="ECO:0007669"/>
    <property type="project" value="TreeGrafter"/>
</dbReference>
<dbReference type="Proteomes" id="UP000510822">
    <property type="component" value="Chromosome"/>
</dbReference>
<keyword evidence="4" id="KW-0677">Repeat</keyword>
<keyword evidence="7" id="KW-0032">Aminotransferase</keyword>
<proteinExistence type="predicted"/>
<gene>
    <name evidence="7" type="ORF">HZU75_12975</name>
</gene>
<keyword evidence="5" id="KW-0315">Glutamine amidotransferase</keyword>
<dbReference type="InterPro" id="IPR035466">
    <property type="entry name" value="GlmS/AgaS_SIS"/>
</dbReference>
<dbReference type="InterPro" id="IPR046348">
    <property type="entry name" value="SIS_dom_sf"/>
</dbReference>
<keyword evidence="8" id="KW-1185">Reference proteome</keyword>
<dbReference type="EC" id="2.6.1.16" evidence="2"/>
<dbReference type="GO" id="GO:0005829">
    <property type="term" value="C:cytosol"/>
    <property type="evidence" value="ECO:0007669"/>
    <property type="project" value="TreeGrafter"/>
</dbReference>
<keyword evidence="7" id="KW-0808">Transferase</keyword>
<evidence type="ECO:0000256" key="4">
    <source>
        <dbReference type="ARBA" id="ARBA00022737"/>
    </source>
</evidence>
<protein>
    <recommendedName>
        <fullName evidence="3">Glutamine--fructose-6-phosphate aminotransferase [isomerizing]</fullName>
        <ecNumber evidence="2">2.6.1.16</ecNumber>
    </recommendedName>
</protein>
<sequence>MSILIGAIATHDASVILSHAISQLGQQTYHLSYGYAQGHQVTIEHPNRASELNASAAVGLLDLSLYPHNNSPIAFRERLLLAVLGHIENLAQLVSKLEALGYAQNLQRKEDVVAALIDWHNRKHRNLRLALQLTMQEIIGYFACCVVEAEQEDCLLCASKGPLLYIAQTPNGCYFSNEPNLIREHAALLVQLDNLEIAELTPHKVSCYGANAELLRKDPVPAHMAGHFAHHMLADIMGQPLIMAQLINHYLDNQLAQFLNQTGSSHRYQRVLMLASGSSHHATAIAQYWIEQLAGIPVRVEFASEFRYRQQTLFEPDTLVIAVSQSGETADTVAALRLAKQIGYTETLLVSNQNTSTLGKLCKYHLGQFAGKEIGATSTKTFSTQLLCLYFVALKLAEGRQHFSSAAIAELNQLPRAIAETLQLSPQLKLWARSLAQLENVFLIGRNIQLPVALEAAQKMKEVCYLHAEGYPTGEIKHGPVTLINQNIPVLACLPWDQYADKMLANLQEVKARQGEIYLLSDVELNSSEHFHYIKMPRKLPLLNPILYSITFQLLSYFTALSRGNNIDTPRNLSKTLDKE</sequence>
<dbReference type="GO" id="GO:0006047">
    <property type="term" value="P:UDP-N-acetylglucosamine metabolic process"/>
    <property type="evidence" value="ECO:0007669"/>
    <property type="project" value="TreeGrafter"/>
</dbReference>
<evidence type="ECO:0000313" key="8">
    <source>
        <dbReference type="Proteomes" id="UP000510822"/>
    </source>
</evidence>
<organism evidence="7 8">
    <name type="scientific">Chitinibacter fontanus</name>
    <dbReference type="NCBI Taxonomy" id="1737446"/>
    <lineage>
        <taxon>Bacteria</taxon>
        <taxon>Pseudomonadati</taxon>
        <taxon>Pseudomonadota</taxon>
        <taxon>Betaproteobacteria</taxon>
        <taxon>Neisseriales</taxon>
        <taxon>Chitinibacteraceae</taxon>
        <taxon>Chitinibacter</taxon>
    </lineage>
</organism>
<dbReference type="EMBL" id="CP058952">
    <property type="protein sequence ID" value="QLI82363.1"/>
    <property type="molecule type" value="Genomic_DNA"/>
</dbReference>
<dbReference type="GO" id="GO:0006002">
    <property type="term" value="P:fructose 6-phosphate metabolic process"/>
    <property type="evidence" value="ECO:0007669"/>
    <property type="project" value="TreeGrafter"/>
</dbReference>
<dbReference type="Gene3D" id="3.40.50.10490">
    <property type="entry name" value="Glucose-6-phosphate isomerase like protein, domain 1"/>
    <property type="match status" value="2"/>
</dbReference>
<reference evidence="7 8" key="1">
    <citation type="journal article" date="2016" name="Int. J. Syst. Evol. Microbiol.">
        <title>Chitinibacter fontanus sp. nov., isolated from a spring.</title>
        <authorList>
            <person name="Sheu S.Y."/>
            <person name="Li Y.S."/>
            <person name="Young C.C."/>
            <person name="Chen W.M."/>
        </authorList>
    </citation>
    <scope>NUCLEOTIDE SEQUENCE [LARGE SCALE GENOMIC DNA]</scope>
    <source>
        <strain evidence="7 8">STM-7</strain>
    </source>
</reference>
<name>A0A7D5Z808_9NEIS</name>